<keyword evidence="4" id="KW-1134">Transmembrane beta strand</keyword>
<proteinExistence type="inferred from homology"/>
<evidence type="ECO:0000313" key="15">
    <source>
        <dbReference type="EMBL" id="CAB0151993.1"/>
    </source>
</evidence>
<dbReference type="InterPro" id="IPR000184">
    <property type="entry name" value="Bac_surfAg_D15"/>
</dbReference>
<gene>
    <name evidence="15" type="primary">tamA</name>
    <name evidence="15" type="ORF">PSI9734_02340</name>
</gene>
<dbReference type="Pfam" id="PF01103">
    <property type="entry name" value="Omp85"/>
    <property type="match status" value="1"/>
</dbReference>
<dbReference type="AlphaFoldDB" id="A0A6S6WPB0"/>
<comment type="subunit">
    <text evidence="10">Interacts with TamB to form the translocation and assembly module (TAM).</text>
</comment>
<feature type="domain" description="Bacterial surface antigen (D15)" evidence="12">
    <location>
        <begin position="346"/>
        <end position="588"/>
    </location>
</feature>
<protein>
    <recommendedName>
        <fullName evidence="3">Translocation and assembly module subunit TamA</fullName>
    </recommendedName>
    <alternativeName>
        <fullName evidence="9">Autotransporter assembly factor TamA</fullName>
    </alternativeName>
</protein>
<evidence type="ECO:0000313" key="16">
    <source>
        <dbReference type="Proteomes" id="UP000481517"/>
    </source>
</evidence>
<dbReference type="Pfam" id="PF17243">
    <property type="entry name" value="POTRA_TamA_1"/>
    <property type="match status" value="1"/>
</dbReference>
<dbReference type="InterPro" id="IPR035243">
    <property type="entry name" value="TamA_POTRA_Dom_1"/>
</dbReference>
<evidence type="ECO:0000256" key="5">
    <source>
        <dbReference type="ARBA" id="ARBA00022692"/>
    </source>
</evidence>
<dbReference type="EMBL" id="CADCXY010000009">
    <property type="protein sequence ID" value="CAB0151993.1"/>
    <property type="molecule type" value="Genomic_DNA"/>
</dbReference>
<feature type="domain" description="POTRA" evidence="13">
    <location>
        <begin position="138"/>
        <end position="200"/>
    </location>
</feature>
<keyword evidence="6 11" id="KW-0732">Signal</keyword>
<evidence type="ECO:0000256" key="8">
    <source>
        <dbReference type="ARBA" id="ARBA00023237"/>
    </source>
</evidence>
<dbReference type="GO" id="GO:0097347">
    <property type="term" value="C:TAM protein secretion complex"/>
    <property type="evidence" value="ECO:0007669"/>
    <property type="project" value="TreeGrafter"/>
</dbReference>
<dbReference type="Gene3D" id="3.10.20.310">
    <property type="entry name" value="membrane protein fhac"/>
    <property type="match status" value="3"/>
</dbReference>
<dbReference type="InterPro" id="IPR010827">
    <property type="entry name" value="BamA/TamA_POTRA"/>
</dbReference>
<evidence type="ECO:0000259" key="12">
    <source>
        <dbReference type="Pfam" id="PF01103"/>
    </source>
</evidence>
<evidence type="ECO:0000256" key="11">
    <source>
        <dbReference type="SAM" id="SignalP"/>
    </source>
</evidence>
<evidence type="ECO:0000259" key="13">
    <source>
        <dbReference type="Pfam" id="PF07244"/>
    </source>
</evidence>
<dbReference type="Pfam" id="PF07244">
    <property type="entry name" value="POTRA"/>
    <property type="match status" value="1"/>
</dbReference>
<evidence type="ECO:0000256" key="9">
    <source>
        <dbReference type="ARBA" id="ARBA00033063"/>
    </source>
</evidence>
<reference evidence="15 16" key="1">
    <citation type="submission" date="2020-02" db="EMBL/GenBank/DDBJ databases">
        <authorList>
            <person name="Rodrigo-Torres L."/>
            <person name="Arahal R. D."/>
            <person name="Lucena T."/>
        </authorList>
    </citation>
    <scope>NUCLEOTIDE SEQUENCE [LARGE SCALE GENOMIC DNA]</scope>
    <source>
        <strain evidence="15 16">CECT 9734</strain>
    </source>
</reference>
<feature type="signal peptide" evidence="11">
    <location>
        <begin position="1"/>
        <end position="23"/>
    </location>
</feature>
<sequence length="591" mass="66404">MTLSRLTWLLLLIVCVPVWQPLAAQQPQAQTTRLNVVIEGVEGELAANVRSYLELLQYNGKPAPASFRLRFLARRGDNSIAQALEPFGYYHSKVSHSIDTNDQQITVRYEIEPGPLTTIASIDLDLTGAAQQDPTFKRLRGQLPINEGQPLRHSNYERSKSMLRSLAAERGYYDASFNKQEVNVELGDKTASIVLHFDSGQRYKFGDISICCNHLDSDFLARYFHFEKGEEFHTRDLLDLQVALASTDYFESVEVAPLWSQAEQQSVPISVRVTANERDYYQIGPGYGTDTGARLTLGFDRRWVNDRGHKLSSIVRLSEVQNTGFVDYIIPGKNPSRDQYSITGEILDRTYEDIDSTLYRTSLRDSRHYDSWQRTYQLAYQREDYQFGSAPKQGSGFFVPSAEFSLVSSELDNDNRNLIDNGYRVSARIQAASDAVLSDTSFVSLTLSGKTVYSLTQKWRFLARAEVGAISAGDFSQLPPSLRFFAGGDHSVRGYAYQQLGPENAEGVVTGGRYLAITSAEFDYLVAPQWRVAIFSDFGNTGMEWSMPLKKTIGIGARWLSPIGPVRLDVAQAIDEPDKPWRLHLTIGPDL</sequence>
<dbReference type="GO" id="GO:0009306">
    <property type="term" value="P:protein secretion"/>
    <property type="evidence" value="ECO:0007669"/>
    <property type="project" value="TreeGrafter"/>
</dbReference>
<keyword evidence="8" id="KW-0998">Cell outer membrane</keyword>
<evidence type="ECO:0000256" key="4">
    <source>
        <dbReference type="ARBA" id="ARBA00022452"/>
    </source>
</evidence>
<feature type="domain" description="TamA POTRA" evidence="14">
    <location>
        <begin position="36"/>
        <end position="113"/>
    </location>
</feature>
<keyword evidence="16" id="KW-1185">Reference proteome</keyword>
<organism evidence="15 16">
    <name type="scientific">Pseudidiomarina piscicola</name>
    <dbReference type="NCBI Taxonomy" id="2614830"/>
    <lineage>
        <taxon>Bacteria</taxon>
        <taxon>Pseudomonadati</taxon>
        <taxon>Pseudomonadota</taxon>
        <taxon>Gammaproteobacteria</taxon>
        <taxon>Alteromonadales</taxon>
        <taxon>Idiomarinaceae</taxon>
        <taxon>Pseudidiomarina</taxon>
    </lineage>
</organism>
<evidence type="ECO:0000256" key="1">
    <source>
        <dbReference type="ARBA" id="ARBA00004442"/>
    </source>
</evidence>
<comment type="similarity">
    <text evidence="2">Belongs to the TamA family.</text>
</comment>
<dbReference type="RefSeq" id="WP_173921298.1">
    <property type="nucleotide sequence ID" value="NZ_CADCXY010000009.1"/>
</dbReference>
<evidence type="ECO:0000256" key="10">
    <source>
        <dbReference type="ARBA" id="ARBA00093548"/>
    </source>
</evidence>
<evidence type="ECO:0000256" key="7">
    <source>
        <dbReference type="ARBA" id="ARBA00023136"/>
    </source>
</evidence>
<evidence type="ECO:0000256" key="6">
    <source>
        <dbReference type="ARBA" id="ARBA00022729"/>
    </source>
</evidence>
<evidence type="ECO:0000256" key="2">
    <source>
        <dbReference type="ARBA" id="ARBA00010248"/>
    </source>
</evidence>
<dbReference type="Proteomes" id="UP000481517">
    <property type="component" value="Unassembled WGS sequence"/>
</dbReference>
<dbReference type="GO" id="GO:0009279">
    <property type="term" value="C:cell outer membrane"/>
    <property type="evidence" value="ECO:0007669"/>
    <property type="project" value="UniProtKB-SubCell"/>
</dbReference>
<evidence type="ECO:0000256" key="3">
    <source>
        <dbReference type="ARBA" id="ARBA00015419"/>
    </source>
</evidence>
<evidence type="ECO:0000259" key="14">
    <source>
        <dbReference type="Pfam" id="PF17243"/>
    </source>
</evidence>
<dbReference type="Gene3D" id="2.40.160.50">
    <property type="entry name" value="membrane protein fhac: a member of the omp85/tpsb transporter family"/>
    <property type="match status" value="1"/>
</dbReference>
<keyword evidence="7" id="KW-0472">Membrane</keyword>
<dbReference type="PANTHER" id="PTHR12815">
    <property type="entry name" value="SORTING AND ASSEMBLY MACHINERY SAMM50 PROTEIN FAMILY MEMBER"/>
    <property type="match status" value="1"/>
</dbReference>
<comment type="subcellular location">
    <subcellularLocation>
        <location evidence="1">Cell outer membrane</location>
    </subcellularLocation>
</comment>
<name>A0A6S6WPB0_9GAMM</name>
<feature type="chain" id="PRO_5028903725" description="Translocation and assembly module subunit TamA" evidence="11">
    <location>
        <begin position="24"/>
        <end position="591"/>
    </location>
</feature>
<dbReference type="PANTHER" id="PTHR12815:SF47">
    <property type="entry name" value="TRANSLOCATION AND ASSEMBLY MODULE SUBUNIT TAMA"/>
    <property type="match status" value="1"/>
</dbReference>
<keyword evidence="5" id="KW-0812">Transmembrane</keyword>
<accession>A0A6S6WPB0</accession>
<dbReference type="InterPro" id="IPR039910">
    <property type="entry name" value="D15-like"/>
</dbReference>